<dbReference type="InterPro" id="IPR002467">
    <property type="entry name" value="Pept_M24A_MAP1"/>
</dbReference>
<evidence type="ECO:0000256" key="4">
    <source>
        <dbReference type="ARBA" id="ARBA00022723"/>
    </source>
</evidence>
<evidence type="ECO:0000256" key="6">
    <source>
        <dbReference type="HAMAP-Rule" id="MF_01974"/>
    </source>
</evidence>
<feature type="binding site" evidence="6">
    <location>
        <position position="93"/>
    </location>
    <ligand>
        <name>a divalent metal cation</name>
        <dbReference type="ChEBI" id="CHEBI:60240"/>
        <label>1</label>
    </ligand>
</feature>
<keyword evidence="3 6" id="KW-0645">Protease</keyword>
<dbReference type="CDD" id="cd01086">
    <property type="entry name" value="MetAP1"/>
    <property type="match status" value="1"/>
</dbReference>
<dbReference type="EC" id="3.4.11.18" evidence="6 7"/>
<feature type="domain" description="Peptidase M24" evidence="8">
    <location>
        <begin position="13"/>
        <end position="239"/>
    </location>
</feature>
<dbReference type="EMBL" id="JBHTCP010000015">
    <property type="protein sequence ID" value="MFC7371864.1"/>
    <property type="molecule type" value="Genomic_DNA"/>
</dbReference>
<feature type="binding site" evidence="6">
    <location>
        <position position="232"/>
    </location>
    <ligand>
        <name>a divalent metal cation</name>
        <dbReference type="ChEBI" id="CHEBI:60240"/>
        <label>1</label>
    </ligand>
</feature>
<dbReference type="InterPro" id="IPR001714">
    <property type="entry name" value="Pept_M24_MAP"/>
</dbReference>
<dbReference type="Proteomes" id="UP001596549">
    <property type="component" value="Unassembled WGS sequence"/>
</dbReference>
<proteinExistence type="inferred from homology"/>
<comment type="function">
    <text evidence="1 6">Removes the N-terminal methionine from nascent proteins. The N-terminal methionine is often cleaved when the second residue in the primary sequence is small and uncharged (Met-Ala-, Cys, Gly, Pro, Ser, Thr, or Val). Requires deformylation of the N(alpha)-formylated initiator methionine before it can be hydrolyzed.</text>
</comment>
<comment type="cofactor">
    <cofactor evidence="6">
        <name>Co(2+)</name>
        <dbReference type="ChEBI" id="CHEBI:48828"/>
    </cofactor>
    <cofactor evidence="6">
        <name>Zn(2+)</name>
        <dbReference type="ChEBI" id="CHEBI:29105"/>
    </cofactor>
    <cofactor evidence="6">
        <name>Mn(2+)</name>
        <dbReference type="ChEBI" id="CHEBI:29035"/>
    </cofactor>
    <cofactor evidence="6">
        <name>Fe(2+)</name>
        <dbReference type="ChEBI" id="CHEBI:29033"/>
    </cofactor>
    <text evidence="6">Binds 2 divalent metal cations per subunit. Has a high-affinity and a low affinity metal-binding site. The true nature of the physiological cofactor is under debate. The enzyme is active with cobalt, zinc, manganese or divalent iron ions. Most likely, methionine aminopeptidases function as mononuclear Fe(2+)-metalloproteases under physiological conditions, and the catalytically relevant metal-binding site has been assigned to the histidine-containing high-affinity site.</text>
</comment>
<keyword evidence="5 6" id="KW-0378">Hydrolase</keyword>
<dbReference type="PANTHER" id="PTHR43330:SF13">
    <property type="entry name" value="METHIONINE AMINOPEPTIDASE 2"/>
    <property type="match status" value="1"/>
</dbReference>
<protein>
    <recommendedName>
        <fullName evidence="6 7">Methionine aminopeptidase</fullName>
        <shortName evidence="6">MAP</shortName>
        <shortName evidence="6">MetAP</shortName>
        <ecNumber evidence="6 7">3.4.11.18</ecNumber>
    </recommendedName>
    <alternativeName>
        <fullName evidence="6">Peptidase M</fullName>
    </alternativeName>
</protein>
<evidence type="ECO:0000256" key="3">
    <source>
        <dbReference type="ARBA" id="ARBA00022670"/>
    </source>
</evidence>
<evidence type="ECO:0000256" key="1">
    <source>
        <dbReference type="ARBA" id="ARBA00002521"/>
    </source>
</evidence>
<dbReference type="Pfam" id="PF00557">
    <property type="entry name" value="Peptidase_M24"/>
    <property type="match status" value="1"/>
</dbReference>
<accession>A0ABW2NRD6</accession>
<feature type="binding site" evidence="6">
    <location>
        <position position="232"/>
    </location>
    <ligand>
        <name>a divalent metal cation</name>
        <dbReference type="ChEBI" id="CHEBI:60240"/>
        <label>2</label>
        <note>catalytic</note>
    </ligand>
</feature>
<comment type="caution">
    <text evidence="9">The sequence shown here is derived from an EMBL/GenBank/DDBJ whole genome shotgun (WGS) entry which is preliminary data.</text>
</comment>
<comment type="subunit">
    <text evidence="6">Monomer.</text>
</comment>
<dbReference type="RefSeq" id="WP_379748874.1">
    <property type="nucleotide sequence ID" value="NZ_JBHTCP010000015.1"/>
</dbReference>
<feature type="binding site" evidence="6">
    <location>
        <position position="167"/>
    </location>
    <ligand>
        <name>a divalent metal cation</name>
        <dbReference type="ChEBI" id="CHEBI:60240"/>
        <label>2</label>
        <note>catalytic</note>
    </ligand>
</feature>
<dbReference type="SUPFAM" id="SSF55920">
    <property type="entry name" value="Creatinase/aminopeptidase"/>
    <property type="match status" value="1"/>
</dbReference>
<evidence type="ECO:0000256" key="7">
    <source>
        <dbReference type="RuleBase" id="RU003653"/>
    </source>
</evidence>
<keyword evidence="10" id="KW-1185">Reference proteome</keyword>
<dbReference type="PRINTS" id="PR00599">
    <property type="entry name" value="MAPEPTIDASE"/>
</dbReference>
<feature type="binding site" evidence="6">
    <location>
        <position position="76"/>
    </location>
    <ligand>
        <name>substrate</name>
    </ligand>
</feature>
<dbReference type="NCBIfam" id="TIGR00500">
    <property type="entry name" value="met_pdase_I"/>
    <property type="match status" value="1"/>
</dbReference>
<dbReference type="HAMAP" id="MF_01974">
    <property type="entry name" value="MetAP_1"/>
    <property type="match status" value="1"/>
</dbReference>
<feature type="binding site" evidence="6">
    <location>
        <position position="104"/>
    </location>
    <ligand>
        <name>a divalent metal cation</name>
        <dbReference type="ChEBI" id="CHEBI:60240"/>
        <label>2</label>
        <note>catalytic</note>
    </ligand>
</feature>
<evidence type="ECO:0000313" key="10">
    <source>
        <dbReference type="Proteomes" id="UP001596549"/>
    </source>
</evidence>
<keyword evidence="2 6" id="KW-0031">Aminopeptidase</keyword>
<organism evidence="9 10">
    <name type="scientific">Fictibacillus iocasae</name>
    <dbReference type="NCBI Taxonomy" id="2715437"/>
    <lineage>
        <taxon>Bacteria</taxon>
        <taxon>Bacillati</taxon>
        <taxon>Bacillota</taxon>
        <taxon>Bacilli</taxon>
        <taxon>Bacillales</taxon>
        <taxon>Fictibacillaceae</taxon>
        <taxon>Fictibacillus</taxon>
    </lineage>
</organism>
<comment type="catalytic activity">
    <reaction evidence="6 7">
        <text>Release of N-terminal amino acids, preferentially methionine, from peptides and arylamides.</text>
        <dbReference type="EC" id="3.4.11.18"/>
    </reaction>
</comment>
<evidence type="ECO:0000313" key="9">
    <source>
        <dbReference type="EMBL" id="MFC7371864.1"/>
    </source>
</evidence>
<keyword evidence="4 6" id="KW-0479">Metal-binding</keyword>
<evidence type="ECO:0000259" key="8">
    <source>
        <dbReference type="Pfam" id="PF00557"/>
    </source>
</evidence>
<dbReference type="InterPro" id="IPR036005">
    <property type="entry name" value="Creatinase/aminopeptidase-like"/>
</dbReference>
<gene>
    <name evidence="6 9" type="primary">map</name>
    <name evidence="9" type="ORF">ACFQPF_09255</name>
</gene>
<reference evidence="10" key="1">
    <citation type="journal article" date="2019" name="Int. J. Syst. Evol. Microbiol.">
        <title>The Global Catalogue of Microorganisms (GCM) 10K type strain sequencing project: providing services to taxonomists for standard genome sequencing and annotation.</title>
        <authorList>
            <consortium name="The Broad Institute Genomics Platform"/>
            <consortium name="The Broad Institute Genome Sequencing Center for Infectious Disease"/>
            <person name="Wu L."/>
            <person name="Ma J."/>
        </authorList>
    </citation>
    <scope>NUCLEOTIDE SEQUENCE [LARGE SCALE GENOMIC DNA]</scope>
    <source>
        <strain evidence="10">NBRC 106396</strain>
    </source>
</reference>
<evidence type="ECO:0000256" key="2">
    <source>
        <dbReference type="ARBA" id="ARBA00022438"/>
    </source>
</evidence>
<comment type="caution">
    <text evidence="6">Lacks conserved residue(s) required for the propagation of feature annotation.</text>
</comment>
<dbReference type="InterPro" id="IPR000994">
    <property type="entry name" value="Pept_M24"/>
</dbReference>
<evidence type="ECO:0000256" key="5">
    <source>
        <dbReference type="ARBA" id="ARBA00022801"/>
    </source>
</evidence>
<feature type="binding site" evidence="6">
    <location>
        <position position="104"/>
    </location>
    <ligand>
        <name>a divalent metal cation</name>
        <dbReference type="ChEBI" id="CHEBI:60240"/>
        <label>1</label>
    </ligand>
</feature>
<name>A0ABW2NRD6_9BACL</name>
<dbReference type="PANTHER" id="PTHR43330">
    <property type="entry name" value="METHIONINE AMINOPEPTIDASE"/>
    <property type="match status" value="1"/>
</dbReference>
<comment type="similarity">
    <text evidence="6">Belongs to the peptidase M24A family. Methionine aminopeptidase type 1 subfamily.</text>
</comment>
<sequence length="247" mass="26965">MIARTEADYKGLMEIGKIIAGIRDAMVQATTPGMTTKQLDELAGKLFAQHGAVSAPIEMYGFPGYTCISVNEEVAHGIPGKRVIAEGDLVNIDVSGSKNRYYADTGISFVVGKGDQRLFDLCTATQEIFNEGLSKFVAGTKLNNVGRAVENAAKKRGYKILRNLTGHGIGRSLRDAPDFVHNHYEPFDNTLLEEGLVLAYEPFVSTRTEMAYEMEDGWTLATTDGSWVAQIEHTIIVTKNGPVITTE</sequence>
<dbReference type="Gene3D" id="3.90.230.10">
    <property type="entry name" value="Creatinase/methionine aminopeptidase superfamily"/>
    <property type="match status" value="1"/>
</dbReference>
<feature type="binding site" evidence="6">
    <location>
        <position position="201"/>
    </location>
    <ligand>
        <name>a divalent metal cation</name>
        <dbReference type="ChEBI" id="CHEBI:60240"/>
        <label>2</label>
        <note>catalytic</note>
    </ligand>
</feature>
<dbReference type="GO" id="GO:0004239">
    <property type="term" value="F:initiator methionyl aminopeptidase activity"/>
    <property type="evidence" value="ECO:0007669"/>
    <property type="project" value="UniProtKB-EC"/>
</dbReference>